<gene>
    <name evidence="1" type="ORF">CKO28_06875</name>
</gene>
<proteinExistence type="predicted"/>
<dbReference type="RefSeq" id="WP_200339916.1">
    <property type="nucleotide sequence ID" value="NZ_NRRL01000011.1"/>
</dbReference>
<comment type="caution">
    <text evidence="1">The sequence shown here is derived from an EMBL/GenBank/DDBJ whole genome shotgun (WGS) entry which is preliminary data.</text>
</comment>
<evidence type="ECO:0000313" key="2">
    <source>
        <dbReference type="Proteomes" id="UP001296873"/>
    </source>
</evidence>
<dbReference type="Proteomes" id="UP001296873">
    <property type="component" value="Unassembled WGS sequence"/>
</dbReference>
<evidence type="ECO:0000313" key="1">
    <source>
        <dbReference type="EMBL" id="MBK1667755.1"/>
    </source>
</evidence>
<reference evidence="1 2" key="1">
    <citation type="journal article" date="2020" name="Microorganisms">
        <title>Osmotic Adaptation and Compatible Solute Biosynthesis of Phototrophic Bacteria as Revealed from Genome Analyses.</title>
        <authorList>
            <person name="Imhoff J.F."/>
            <person name="Rahn T."/>
            <person name="Kunzel S."/>
            <person name="Keller A."/>
            <person name="Neulinger S.C."/>
        </authorList>
    </citation>
    <scope>NUCLEOTIDE SEQUENCE [LARGE SCALE GENOMIC DNA]</scope>
    <source>
        <strain evidence="1 2">DSM 9895</strain>
    </source>
</reference>
<name>A0ABS1DBK3_9PROT</name>
<keyword evidence="2" id="KW-1185">Reference proteome</keyword>
<protein>
    <submittedName>
        <fullName evidence="1">Uncharacterized protein</fullName>
    </submittedName>
</protein>
<organism evidence="1 2">
    <name type="scientific">Rhodovibrio sodomensis</name>
    <dbReference type="NCBI Taxonomy" id="1088"/>
    <lineage>
        <taxon>Bacteria</taxon>
        <taxon>Pseudomonadati</taxon>
        <taxon>Pseudomonadota</taxon>
        <taxon>Alphaproteobacteria</taxon>
        <taxon>Rhodospirillales</taxon>
        <taxon>Rhodovibrionaceae</taxon>
        <taxon>Rhodovibrio</taxon>
    </lineage>
</organism>
<sequence>MTVEQPINTAQVWFVNAVDYFPIDVFINGSDQPTLTDVSSLEIGSVFEADGTAGRPFQTYAFKIRRKDDPSRGQPDIGVLAEASVDLRRGLSFTAVFHAGDAPYTYQLSVFANDFRASGNGRLEVRHTAFPKNMTWTIEPKPGADPQIPFDQRSGALERGQWQQATELVENDYRLEVRVDGQLYAFNKDLEIEAEKMLATYFVGNPEPATTELNDLENYLLVQEFKLPPGPTLQKVVTAPAPAFTQTNTNQPVSFDLPELIGFESNIISGEITATDPDGYVTNLAIVGIRPDFGSIRIPDNGVTPSETIGDPATAIVCVGGDTPAGCYDIHVRSNPQSLADTADVTLKLEVKPVTAQRLSLLVENFRVQARIEAGFAQELQSLTDEIATAVANDALALAQERLTTFAGRVESEAGAAVEEQASKNLSREAKAMSAWLERRQKAAENTAICAT</sequence>
<accession>A0ABS1DBK3</accession>
<dbReference type="EMBL" id="NRRL01000011">
    <property type="protein sequence ID" value="MBK1667755.1"/>
    <property type="molecule type" value="Genomic_DNA"/>
</dbReference>